<reference evidence="2" key="1">
    <citation type="submission" date="2020-01" db="EMBL/GenBank/DDBJ databases">
        <authorList>
            <person name="Chen W.-M."/>
        </authorList>
    </citation>
    <scope>NUCLEOTIDE SEQUENCE</scope>
    <source>
        <strain evidence="2">CYK-10</strain>
    </source>
</reference>
<dbReference type="CDD" id="cd01324">
    <property type="entry name" value="cbb3_Oxidase_CcoQ"/>
    <property type="match status" value="1"/>
</dbReference>
<accession>A0AAE4Y8R1</accession>
<gene>
    <name evidence="2" type="ORF">GV832_06575</name>
</gene>
<dbReference type="Proteomes" id="UP001193501">
    <property type="component" value="Unassembled WGS sequence"/>
</dbReference>
<evidence type="ECO:0000256" key="1">
    <source>
        <dbReference type="SAM" id="Phobius"/>
    </source>
</evidence>
<sequence>MMTYEILAAFARSWAVVGLLAFFVGMVLWIFRPGSRKLHEDAANLIFRHDKNPGPLPGQSKEV</sequence>
<protein>
    <submittedName>
        <fullName evidence="2">CcoQ/FixQ family Cbb3-type cytochrome c oxidase assembly chaperone</fullName>
    </submittedName>
</protein>
<dbReference type="EMBL" id="JAABNR010000005">
    <property type="protein sequence ID" value="NBZ87242.1"/>
    <property type="molecule type" value="Genomic_DNA"/>
</dbReference>
<organism evidence="2 3">
    <name type="scientific">Stagnihabitans tardus</name>
    <dbReference type="NCBI Taxonomy" id="2699202"/>
    <lineage>
        <taxon>Bacteria</taxon>
        <taxon>Pseudomonadati</taxon>
        <taxon>Pseudomonadota</taxon>
        <taxon>Alphaproteobacteria</taxon>
        <taxon>Rhodobacterales</taxon>
        <taxon>Paracoccaceae</taxon>
        <taxon>Stagnihabitans</taxon>
    </lineage>
</organism>
<evidence type="ECO:0000313" key="2">
    <source>
        <dbReference type="EMBL" id="NBZ87242.1"/>
    </source>
</evidence>
<keyword evidence="1" id="KW-0472">Membrane</keyword>
<proteinExistence type="predicted"/>
<dbReference type="InterPro" id="IPR008621">
    <property type="entry name" value="Cbb3-typ_cyt_oxidase_comp"/>
</dbReference>
<feature type="transmembrane region" description="Helical" evidence="1">
    <location>
        <begin position="6"/>
        <end position="31"/>
    </location>
</feature>
<dbReference type="AlphaFoldDB" id="A0AAE4Y8R1"/>
<dbReference type="RefSeq" id="WP_168774054.1">
    <property type="nucleotide sequence ID" value="NZ_JAABNR010000005.1"/>
</dbReference>
<comment type="caution">
    <text evidence="2">The sequence shown here is derived from an EMBL/GenBank/DDBJ whole genome shotgun (WGS) entry which is preliminary data.</text>
</comment>
<dbReference type="Pfam" id="PF05545">
    <property type="entry name" value="FixQ"/>
    <property type="match status" value="1"/>
</dbReference>
<name>A0AAE4Y8R1_9RHOB</name>
<keyword evidence="1" id="KW-1133">Transmembrane helix</keyword>
<evidence type="ECO:0000313" key="3">
    <source>
        <dbReference type="Proteomes" id="UP001193501"/>
    </source>
</evidence>
<keyword evidence="3" id="KW-1185">Reference proteome</keyword>
<keyword evidence="1" id="KW-0812">Transmembrane</keyword>